<dbReference type="EMBL" id="SWJE01000010">
    <property type="protein sequence ID" value="TKC86916.1"/>
    <property type="molecule type" value="Genomic_DNA"/>
</dbReference>
<dbReference type="Proteomes" id="UP000305539">
    <property type="component" value="Unassembled WGS sequence"/>
</dbReference>
<dbReference type="Pfam" id="PF09977">
    <property type="entry name" value="Tad_C"/>
    <property type="match status" value="1"/>
</dbReference>
<sequence>MNRSYARFTRRTRTQAPGRQRGAVAITVAFLMLALLGFGAIAIDLGYLLVERNELQNDVDAAALAGAPCLFQRSVCGNLTATQPDWTTATNMATSAIKLNKSGNMTMTQGTVTYGYWNLTGTPSGLQPLPYTPGANDLPAVSVKVSRSTGQNGGPVSTFLAWAIGVSSEPVSAQAVAAISYPGNVGNGGLFPVAMSQCMYNTFWDSTNNKPKTATSATPPSGQPSSVVETAGQPYMFAITSSYHAGPCEAGQWTTFGTTSNDVPYIQSLISDGNPTPVAIGQSPGTYMTPGTKTVLYNNVNSCSAAGNGSCEYVTVPVVSSLATGAYQPVVAFACLKIDSATGGSNKYIVVEMSNNSDKCQTKGGSGIGPAYGALTPPHLVQ</sequence>
<evidence type="ECO:0000313" key="4">
    <source>
        <dbReference type="EMBL" id="TKC86916.1"/>
    </source>
</evidence>
<evidence type="ECO:0000313" key="5">
    <source>
        <dbReference type="Proteomes" id="UP000305539"/>
    </source>
</evidence>
<reference evidence="4 5" key="1">
    <citation type="submission" date="2019-04" db="EMBL/GenBank/DDBJ databases">
        <title>Trinickia sp. 7GSK02, isolated from subtropical forest soil.</title>
        <authorList>
            <person name="Gao Z.-H."/>
            <person name="Qiu L.-H."/>
        </authorList>
    </citation>
    <scope>NUCLEOTIDE SEQUENCE [LARGE SCALE GENOMIC DNA]</scope>
    <source>
        <strain evidence="4 5">7GSK02</strain>
    </source>
</reference>
<keyword evidence="1" id="KW-1133">Transmembrane helix</keyword>
<keyword evidence="5" id="KW-1185">Reference proteome</keyword>
<comment type="caution">
    <text evidence="4">The sequence shown here is derived from an EMBL/GenBank/DDBJ whole genome shotgun (WGS) entry which is preliminary data.</text>
</comment>
<feature type="domain" description="Putative Flp pilus-assembly TadG-like N-terminal" evidence="3">
    <location>
        <begin position="22"/>
        <end position="67"/>
    </location>
</feature>
<feature type="domain" description="DUF2134" evidence="2">
    <location>
        <begin position="80"/>
        <end position="177"/>
    </location>
</feature>
<gene>
    <name evidence="4" type="ORF">FAZ69_20035</name>
</gene>
<evidence type="ECO:0000259" key="2">
    <source>
        <dbReference type="Pfam" id="PF09977"/>
    </source>
</evidence>
<dbReference type="AlphaFoldDB" id="A0A4U1I1A3"/>
<dbReference type="OrthoDB" id="8894266at2"/>
<dbReference type="RefSeq" id="WP_136896809.1">
    <property type="nucleotide sequence ID" value="NZ_SWJE01000010.1"/>
</dbReference>
<name>A0A4U1I1A3_9BURK</name>
<protein>
    <recommendedName>
        <fullName evidence="6">Pilus assembly protein TadG</fullName>
    </recommendedName>
</protein>
<evidence type="ECO:0000259" key="3">
    <source>
        <dbReference type="Pfam" id="PF13400"/>
    </source>
</evidence>
<keyword evidence="1" id="KW-0812">Transmembrane</keyword>
<dbReference type="InterPro" id="IPR028087">
    <property type="entry name" value="Tad_N"/>
</dbReference>
<dbReference type="Pfam" id="PF13400">
    <property type="entry name" value="Tad"/>
    <property type="match status" value="1"/>
</dbReference>
<organism evidence="4 5">
    <name type="scientific">Trinickia terrae</name>
    <dbReference type="NCBI Taxonomy" id="2571161"/>
    <lineage>
        <taxon>Bacteria</taxon>
        <taxon>Pseudomonadati</taxon>
        <taxon>Pseudomonadota</taxon>
        <taxon>Betaproteobacteria</taxon>
        <taxon>Burkholderiales</taxon>
        <taxon>Burkholderiaceae</taxon>
        <taxon>Trinickia</taxon>
    </lineage>
</organism>
<accession>A0A4U1I1A3</accession>
<feature type="transmembrane region" description="Helical" evidence="1">
    <location>
        <begin position="21"/>
        <end position="50"/>
    </location>
</feature>
<proteinExistence type="predicted"/>
<evidence type="ECO:0008006" key="6">
    <source>
        <dbReference type="Google" id="ProtNLM"/>
    </source>
</evidence>
<evidence type="ECO:0000256" key="1">
    <source>
        <dbReference type="SAM" id="Phobius"/>
    </source>
</evidence>
<dbReference type="InterPro" id="IPR018705">
    <property type="entry name" value="DUF2134_membrane"/>
</dbReference>
<keyword evidence="1" id="KW-0472">Membrane</keyword>